<keyword evidence="2" id="KW-1185">Reference proteome</keyword>
<dbReference type="Proteomes" id="UP001165083">
    <property type="component" value="Unassembled WGS sequence"/>
</dbReference>
<proteinExistence type="predicted"/>
<evidence type="ECO:0000313" key="2">
    <source>
        <dbReference type="Proteomes" id="UP001165083"/>
    </source>
</evidence>
<gene>
    <name evidence="1" type="ORF">Plil01_001806400</name>
</gene>
<protein>
    <submittedName>
        <fullName evidence="1">Unnamed protein product</fullName>
    </submittedName>
</protein>
<accession>A0A9W7DCT2</accession>
<organism evidence="1 2">
    <name type="scientific">Phytophthora lilii</name>
    <dbReference type="NCBI Taxonomy" id="2077276"/>
    <lineage>
        <taxon>Eukaryota</taxon>
        <taxon>Sar</taxon>
        <taxon>Stramenopiles</taxon>
        <taxon>Oomycota</taxon>
        <taxon>Peronosporomycetes</taxon>
        <taxon>Peronosporales</taxon>
        <taxon>Peronosporaceae</taxon>
        <taxon>Phytophthora</taxon>
    </lineage>
</organism>
<name>A0A9W7DCT2_9STRA</name>
<dbReference type="EMBL" id="BSXW01012464">
    <property type="protein sequence ID" value="GMF65388.1"/>
    <property type="molecule type" value="Genomic_DNA"/>
</dbReference>
<evidence type="ECO:0000313" key="1">
    <source>
        <dbReference type="EMBL" id="GMF65388.1"/>
    </source>
</evidence>
<comment type="caution">
    <text evidence="1">The sequence shown here is derived from an EMBL/GenBank/DDBJ whole genome shotgun (WGS) entry which is preliminary data.</text>
</comment>
<dbReference type="AlphaFoldDB" id="A0A9W7DCT2"/>
<reference evidence="1" key="1">
    <citation type="submission" date="2023-04" db="EMBL/GenBank/DDBJ databases">
        <title>Phytophthora lilii NBRC 32176.</title>
        <authorList>
            <person name="Ichikawa N."/>
            <person name="Sato H."/>
            <person name="Tonouchi N."/>
        </authorList>
    </citation>
    <scope>NUCLEOTIDE SEQUENCE</scope>
    <source>
        <strain evidence="1">NBRC 32176</strain>
    </source>
</reference>
<dbReference type="OrthoDB" id="122848at2759"/>
<sequence length="399" mass="45934">MVSDTLSPTSPVSVLKINSVTEAPTTFQFWELAMREESRRDQQRRRMVMWRKQKKEKVADMNQERLRLEKELQLRLVEARTKYDFVATQPGLNAFRHAIIQCAALKSENLELQQAIERYTKFQSCVQREGHNAAPHVISDVIPGLEKTPAQDHGKGGWRVFFPSGEPSFYFSPFSKREFHDALHSVDVEYAEHHPFSATVGKILGWTVHYAPLARNKESAFVAHAQFSRRVRCPLDQSEKIIPRIDKKLWPVLVTPRSWGRVQTGDVCCQVLQSFDENSHVMVVNIPGEVNLRYVVLAQHTRERRLDGKRVDKYIMTIADSPSNSRNRVAEGPRADVHWVLTGGMCMSAVEVDAFSIDVVVDQWAEGLSERHGRELYVDWIRFPVRMEQFVSPVRLLSR</sequence>